<evidence type="ECO:0000256" key="1">
    <source>
        <dbReference type="ARBA" id="ARBA00004651"/>
    </source>
</evidence>
<gene>
    <name evidence="13" type="ORF">HNQ45_001402</name>
</gene>
<feature type="domain" description="ABC transporter" evidence="11">
    <location>
        <begin position="329"/>
        <end position="569"/>
    </location>
</feature>
<dbReference type="InterPro" id="IPR011527">
    <property type="entry name" value="ABC1_TM_dom"/>
</dbReference>
<evidence type="ECO:0000256" key="4">
    <source>
        <dbReference type="ARBA" id="ARBA00022692"/>
    </source>
</evidence>
<dbReference type="Gene3D" id="3.40.50.300">
    <property type="entry name" value="P-loop containing nucleotide triphosphate hydrolases"/>
    <property type="match status" value="1"/>
</dbReference>
<evidence type="ECO:0000313" key="14">
    <source>
        <dbReference type="Proteomes" id="UP000579136"/>
    </source>
</evidence>
<sequence>MITFLKKISWYYKKHKFKFIIILVSAIILNLLEIMPPLIIGKTIDFITTETLSVTLMRNILILFSVVIISIYLLTFLSIYYISQSGYHIDAILRKRLVKKYLAMSPSFYERNSSGDLMARITNDLRSVTMGTTAGIVTILDTLIYGTIILITMMVVVNPVLTIIALLPLPLLIVTEVKIGRKIMDHHMTAQEAFGKMNNNVLEVVEGVRVTRSYVQENEEYNDFKAMTSNYIERVMKVVRLEALFEPVTTLIVASSFIISFAAGAYFIQNDIVTLGEFITFNIYLNMMIWPMFAFGMMLDITERGRASLNRIEDVLYETDDVLLSDGAVKNNDVSFKNYSFTYPTSTRDNLRGIDLELKKGQTLGIVGKTGSGKTTFIKQFLKYYTEGNGSFIIDGKPIKDISKEELRDLIGYVPQENFLFSKTVRENILFGKENATDEELQAAIENSALINDLNNMSDGLETKVGEKGVALSGGQKQRISIARSLIKNPEILILDDALSAVDANTEAHIIDALKRTRKDKTTIIITHRLSAVEHADQIIVIDDGEIVQSGTHDELTQKDGWYKTQHEYFKHGGETVEPN</sequence>
<comment type="function">
    <text evidence="9">May be involved in multidrug export. Transmembrane domains (TMD) form a pore in the cell membrane and the ATP-binding domain (NBD) is responsible for energy generation.</text>
</comment>
<feature type="transmembrane region" description="Helical" evidence="10">
    <location>
        <begin position="156"/>
        <end position="174"/>
    </location>
</feature>
<keyword evidence="5" id="KW-0547">Nucleotide-binding</keyword>
<feature type="transmembrane region" description="Helical" evidence="10">
    <location>
        <begin position="20"/>
        <end position="40"/>
    </location>
</feature>
<evidence type="ECO:0000256" key="7">
    <source>
        <dbReference type="ARBA" id="ARBA00022989"/>
    </source>
</evidence>
<evidence type="ECO:0000259" key="11">
    <source>
        <dbReference type="PROSITE" id="PS50893"/>
    </source>
</evidence>
<dbReference type="EMBL" id="JACHHF010000008">
    <property type="protein sequence ID" value="MBB5176514.1"/>
    <property type="molecule type" value="Genomic_DNA"/>
</dbReference>
<dbReference type="PROSITE" id="PS00211">
    <property type="entry name" value="ABC_TRANSPORTER_1"/>
    <property type="match status" value="1"/>
</dbReference>
<keyword evidence="4 10" id="KW-0812">Transmembrane</keyword>
<dbReference type="GO" id="GO:0016887">
    <property type="term" value="F:ATP hydrolysis activity"/>
    <property type="evidence" value="ECO:0007669"/>
    <property type="project" value="InterPro"/>
</dbReference>
<evidence type="ECO:0000256" key="10">
    <source>
        <dbReference type="SAM" id="Phobius"/>
    </source>
</evidence>
<keyword evidence="14" id="KW-1185">Reference proteome</keyword>
<evidence type="ECO:0000256" key="3">
    <source>
        <dbReference type="ARBA" id="ARBA00022475"/>
    </source>
</evidence>
<dbReference type="AlphaFoldDB" id="A0A9Q2HFR2"/>
<dbReference type="PANTHER" id="PTHR43394:SF1">
    <property type="entry name" value="ATP-BINDING CASSETTE SUB-FAMILY B MEMBER 10, MITOCHONDRIAL"/>
    <property type="match status" value="1"/>
</dbReference>
<comment type="subcellular location">
    <subcellularLocation>
        <location evidence="1">Cell membrane</location>
        <topology evidence="1">Multi-pass membrane protein</topology>
    </subcellularLocation>
</comment>
<dbReference type="Proteomes" id="UP000579136">
    <property type="component" value="Unassembled WGS sequence"/>
</dbReference>
<evidence type="ECO:0000313" key="13">
    <source>
        <dbReference type="EMBL" id="MBB5176514.1"/>
    </source>
</evidence>
<feature type="transmembrane region" description="Helical" evidence="10">
    <location>
        <begin position="60"/>
        <end position="82"/>
    </location>
</feature>
<dbReference type="CDD" id="cd18541">
    <property type="entry name" value="ABC_6TM_TmrB_like"/>
    <property type="match status" value="1"/>
</dbReference>
<dbReference type="InterPro" id="IPR017871">
    <property type="entry name" value="ABC_transporter-like_CS"/>
</dbReference>
<comment type="caution">
    <text evidence="13">The sequence shown here is derived from an EMBL/GenBank/DDBJ whole genome shotgun (WGS) entry which is preliminary data.</text>
</comment>
<feature type="domain" description="ABC transmembrane type-1" evidence="12">
    <location>
        <begin position="20"/>
        <end position="304"/>
    </location>
</feature>
<dbReference type="Pfam" id="PF00664">
    <property type="entry name" value="ABC_membrane"/>
    <property type="match status" value="1"/>
</dbReference>
<dbReference type="PROSITE" id="PS50929">
    <property type="entry name" value="ABC_TM1F"/>
    <property type="match status" value="1"/>
</dbReference>
<evidence type="ECO:0000256" key="6">
    <source>
        <dbReference type="ARBA" id="ARBA00022840"/>
    </source>
</evidence>
<dbReference type="FunFam" id="3.40.50.300:FF:000221">
    <property type="entry name" value="Multidrug ABC transporter ATP-binding protein"/>
    <property type="match status" value="1"/>
</dbReference>
<dbReference type="PANTHER" id="PTHR43394">
    <property type="entry name" value="ATP-DEPENDENT PERMEASE MDL1, MITOCHONDRIAL"/>
    <property type="match status" value="1"/>
</dbReference>
<dbReference type="InterPro" id="IPR039421">
    <property type="entry name" value="Type_1_exporter"/>
</dbReference>
<protein>
    <submittedName>
        <fullName evidence="13">ATP-binding cassette subfamily B protein</fullName>
    </submittedName>
</protein>
<dbReference type="SUPFAM" id="SSF90123">
    <property type="entry name" value="ABC transporter transmembrane region"/>
    <property type="match status" value="1"/>
</dbReference>
<name>A0A9Q2HFR2_9STAP</name>
<keyword evidence="6 13" id="KW-0067">ATP-binding</keyword>
<dbReference type="PROSITE" id="PS50893">
    <property type="entry name" value="ABC_TRANSPORTER_2"/>
    <property type="match status" value="1"/>
</dbReference>
<feature type="transmembrane region" description="Helical" evidence="10">
    <location>
        <begin position="128"/>
        <end position="150"/>
    </location>
</feature>
<feature type="transmembrane region" description="Helical" evidence="10">
    <location>
        <begin position="244"/>
        <end position="269"/>
    </location>
</feature>
<dbReference type="InterPro" id="IPR003439">
    <property type="entry name" value="ABC_transporter-like_ATP-bd"/>
</dbReference>
<dbReference type="GO" id="GO:0005886">
    <property type="term" value="C:plasma membrane"/>
    <property type="evidence" value="ECO:0007669"/>
    <property type="project" value="UniProtKB-SubCell"/>
</dbReference>
<evidence type="ECO:0000256" key="5">
    <source>
        <dbReference type="ARBA" id="ARBA00022741"/>
    </source>
</evidence>
<evidence type="ECO:0000256" key="8">
    <source>
        <dbReference type="ARBA" id="ARBA00023136"/>
    </source>
</evidence>
<reference evidence="13 14" key="1">
    <citation type="submission" date="2020-08" db="EMBL/GenBank/DDBJ databases">
        <title>Genomic Encyclopedia of Type Strains, Phase IV (KMG-IV): sequencing the most valuable type-strain genomes for metagenomic binning, comparative biology and taxonomic classification.</title>
        <authorList>
            <person name="Goeker M."/>
        </authorList>
    </citation>
    <scope>NUCLEOTIDE SEQUENCE [LARGE SCALE GENOMIC DNA]</scope>
    <source>
        <strain evidence="13 14">DSM 19163</strain>
    </source>
</reference>
<proteinExistence type="predicted"/>
<dbReference type="GO" id="GO:0005524">
    <property type="term" value="F:ATP binding"/>
    <property type="evidence" value="ECO:0007669"/>
    <property type="project" value="UniProtKB-KW"/>
</dbReference>
<keyword evidence="8 10" id="KW-0472">Membrane</keyword>
<dbReference type="RefSeq" id="WP_183675128.1">
    <property type="nucleotide sequence ID" value="NZ_CBCRYX010000009.1"/>
</dbReference>
<evidence type="ECO:0000256" key="9">
    <source>
        <dbReference type="ARBA" id="ARBA00025074"/>
    </source>
</evidence>
<dbReference type="InterPro" id="IPR003593">
    <property type="entry name" value="AAA+_ATPase"/>
</dbReference>
<dbReference type="Pfam" id="PF00005">
    <property type="entry name" value="ABC_tran"/>
    <property type="match status" value="1"/>
</dbReference>
<keyword evidence="2" id="KW-0813">Transport</keyword>
<feature type="transmembrane region" description="Helical" evidence="10">
    <location>
        <begin position="281"/>
        <end position="301"/>
    </location>
</feature>
<keyword evidence="7 10" id="KW-1133">Transmembrane helix</keyword>
<dbReference type="InterPro" id="IPR036640">
    <property type="entry name" value="ABC1_TM_sf"/>
</dbReference>
<organism evidence="13 14">
    <name type="scientific">Nosocomiicoccus ampullae</name>
    <dbReference type="NCBI Taxonomy" id="489910"/>
    <lineage>
        <taxon>Bacteria</taxon>
        <taxon>Bacillati</taxon>
        <taxon>Bacillota</taxon>
        <taxon>Bacilli</taxon>
        <taxon>Bacillales</taxon>
        <taxon>Staphylococcaceae</taxon>
        <taxon>Nosocomiicoccus</taxon>
    </lineage>
</organism>
<evidence type="ECO:0000259" key="12">
    <source>
        <dbReference type="PROSITE" id="PS50929"/>
    </source>
</evidence>
<dbReference type="GO" id="GO:0015421">
    <property type="term" value="F:ABC-type oligopeptide transporter activity"/>
    <property type="evidence" value="ECO:0007669"/>
    <property type="project" value="TreeGrafter"/>
</dbReference>
<dbReference type="InterPro" id="IPR027417">
    <property type="entry name" value="P-loop_NTPase"/>
</dbReference>
<accession>A0A9Q2HFR2</accession>
<dbReference type="Gene3D" id="1.20.1560.10">
    <property type="entry name" value="ABC transporter type 1, transmembrane domain"/>
    <property type="match status" value="1"/>
</dbReference>
<keyword evidence="3" id="KW-1003">Cell membrane</keyword>
<evidence type="ECO:0000256" key="2">
    <source>
        <dbReference type="ARBA" id="ARBA00022448"/>
    </source>
</evidence>
<dbReference type="SMART" id="SM00382">
    <property type="entry name" value="AAA"/>
    <property type="match status" value="1"/>
</dbReference>
<dbReference type="SUPFAM" id="SSF52540">
    <property type="entry name" value="P-loop containing nucleoside triphosphate hydrolases"/>
    <property type="match status" value="1"/>
</dbReference>